<dbReference type="InterPro" id="IPR013783">
    <property type="entry name" value="Ig-like_fold"/>
</dbReference>
<feature type="signal peptide" evidence="1">
    <location>
        <begin position="1"/>
        <end position="21"/>
    </location>
</feature>
<dbReference type="PROSITE" id="PS51257">
    <property type="entry name" value="PROKAR_LIPOPROTEIN"/>
    <property type="match status" value="1"/>
</dbReference>
<feature type="domain" description="Secretion system C-terminal sorting" evidence="2">
    <location>
        <begin position="1295"/>
        <end position="1367"/>
    </location>
</feature>
<dbReference type="SUPFAM" id="SSF51126">
    <property type="entry name" value="Pectin lyase-like"/>
    <property type="match status" value="1"/>
</dbReference>
<protein>
    <recommendedName>
        <fullName evidence="2">Secretion system C-terminal sorting domain-containing protein</fullName>
    </recommendedName>
</protein>
<dbReference type="NCBIfam" id="TIGR04183">
    <property type="entry name" value="Por_Secre_tail"/>
    <property type="match status" value="1"/>
</dbReference>
<reference evidence="4" key="1">
    <citation type="journal article" date="2019" name="Int. J. Syst. Evol. Microbiol.">
        <title>The Global Catalogue of Microorganisms (GCM) 10K type strain sequencing project: providing services to taxonomists for standard genome sequencing and annotation.</title>
        <authorList>
            <consortium name="The Broad Institute Genomics Platform"/>
            <consortium name="The Broad Institute Genome Sequencing Center for Infectious Disease"/>
            <person name="Wu L."/>
            <person name="Ma J."/>
        </authorList>
    </citation>
    <scope>NUCLEOTIDE SEQUENCE [LARGE SCALE GENOMIC DNA]</scope>
    <source>
        <strain evidence="4">CGMCC 1.15197</strain>
    </source>
</reference>
<proteinExistence type="predicted"/>
<dbReference type="Gene3D" id="2.60.40.10">
    <property type="entry name" value="Immunoglobulins"/>
    <property type="match status" value="2"/>
</dbReference>
<keyword evidence="1" id="KW-0732">Signal</keyword>
<dbReference type="EMBL" id="BMHT01000002">
    <property type="protein sequence ID" value="GGF03723.1"/>
    <property type="molecule type" value="Genomic_DNA"/>
</dbReference>
<dbReference type="SUPFAM" id="SSF63825">
    <property type="entry name" value="YWTD domain"/>
    <property type="match status" value="1"/>
</dbReference>
<comment type="caution">
    <text evidence="3">The sequence shown here is derived from an EMBL/GenBank/DDBJ whole genome shotgun (WGS) entry which is preliminary data.</text>
</comment>
<accession>A0ABQ1TV42</accession>
<dbReference type="SMART" id="SM00710">
    <property type="entry name" value="PbH1"/>
    <property type="match status" value="6"/>
</dbReference>
<dbReference type="InterPro" id="IPR011050">
    <property type="entry name" value="Pectin_lyase_fold/virulence"/>
</dbReference>
<evidence type="ECO:0000313" key="4">
    <source>
        <dbReference type="Proteomes" id="UP000632273"/>
    </source>
</evidence>
<organism evidence="3 4">
    <name type="scientific">Hymenobacter cavernae</name>
    <dbReference type="NCBI Taxonomy" id="2044852"/>
    <lineage>
        <taxon>Bacteria</taxon>
        <taxon>Pseudomonadati</taxon>
        <taxon>Bacteroidota</taxon>
        <taxon>Cytophagia</taxon>
        <taxon>Cytophagales</taxon>
        <taxon>Hymenobacteraceae</taxon>
        <taxon>Hymenobacter</taxon>
    </lineage>
</organism>
<evidence type="ECO:0000313" key="3">
    <source>
        <dbReference type="EMBL" id="GGF03723.1"/>
    </source>
</evidence>
<evidence type="ECO:0000259" key="2">
    <source>
        <dbReference type="Pfam" id="PF18962"/>
    </source>
</evidence>
<dbReference type="Proteomes" id="UP000632273">
    <property type="component" value="Unassembled WGS sequence"/>
</dbReference>
<dbReference type="Gene3D" id="2.160.20.10">
    <property type="entry name" value="Single-stranded right-handed beta-helix, Pectin lyase-like"/>
    <property type="match status" value="1"/>
</dbReference>
<dbReference type="InterPro" id="IPR006626">
    <property type="entry name" value="PbH1"/>
</dbReference>
<dbReference type="InterPro" id="IPR012334">
    <property type="entry name" value="Pectin_lyas_fold"/>
</dbReference>
<dbReference type="SUPFAM" id="SSF49478">
    <property type="entry name" value="Cna protein B-type domain"/>
    <property type="match status" value="1"/>
</dbReference>
<dbReference type="RefSeq" id="WP_188812383.1">
    <property type="nucleotide sequence ID" value="NZ_BMHT01000002.1"/>
</dbReference>
<dbReference type="InterPro" id="IPR026444">
    <property type="entry name" value="Secre_tail"/>
</dbReference>
<name>A0ABQ1TV42_9BACT</name>
<sequence length="1369" mass="141544">MKPFLRLLAFLIVSLPFVAHGQGAAFSCDGTFYQMRQVGTKSELFRVNRNSTPYTTTSILQPGVLLNCLAYNAQDGYLYGVEYVPDGTTSPGSLTLYKIGQSGAVAIGETDLPRIQFAGGAIDKQGRYYLSPQGTNSGVPNNTSRSNYLYYLDLAKTGTAQLVSNQLTLQGRRTDSGLGSFFDLAFNPADQQLYGVQVLGVVYKLTPDFAAGTASVTTIINNTVDADELLGTAFFDPAGNLFVYSNGDTDVANSGGFYQVDVKTGKYLKLNSINPAAISDGANCIYPDQRVDVLMTAGAVTAVSATTFDVPYTIQVKNTGNIKDPMVQVSEFLTGTGSNATGTAFPGAASVQIIGEVNVKNSGGATLAKNPGFTGINTGSGTATNLLDGKATLDLGQSVTITFTARVRYASPAAVPTAVQNNSVYATTISLAPSNTSSTNLGYTLRNGTLVPPSDLLDADPSTNGALFPLVGKSDEPSPTPITFSPTIWGTVFEDVNYGGGNGRDLATSNGVGRPNLIVELYNSSGVLVDTAKTNSKGFYSFINEALGSYTVRVPNTQVSSSRPGTAGALLPVQTYVKGNANQVGGADPTKQDAGPNSYGGKNFASASTLSQLQTKTAGYTPQSMVGITLSTATPATNVDFGFNFDVIVNTNDSGQGSLRQFVINAAALGGEAALGQAGRTQSPLNTTATALPSGVETSIFMIPASKLITQNGQKVAVINLATTLELQGANAALTVVDGGTQTANIGNTNTTTLGAGTIVGTINSQLNQLNGPEVQLQGNRGQNGITIGASNLTIRGLSLTGFQTNIYALLPTSGSYTNLLVERNVLGTSATSFSDPGTTRTRNEGINLNGLDNSTVQDNLIGFNGGMGVWVYGGNATNGGGLNGANNNFIANNEIRGNGRETVVTGQGLVYNGVALQGSSTGNTITENLITLNYGHGLDANGNLGGNTISYNTLSSNGVSVTTTGNVNPAGSGIRAGGTNQTISGNVLTANNGSGVLVMATATKVMISQNSTYSNTRLGIDLLSSTDSPYNGNTGNAANVTLNTSNKTASSGGNSLLNFPVFTQATLDNGSLLVTGYATAGAHIELFIAEKDASGFGEGQTYFASRAEGTADDTDKTVGSYAERVSSVYPGAETNQNRFLFRIPLTGLAPATRALFVTGARITATATLGSVGTSEFSGQISLSTGPLPVELTAFTVSTKATDAVLSWATASEKNNDHFVIERSVNGQEFVAIGTVAGHGSTTTAHTYGFADAGAARFAQTLYYRLRQIDMDGTESFSPVRTVTFAQPVAAEASLYPNPAAASTTLDLRTLPAGSYSVKLLDLTGRVLTAQHLGGGQLHTLALNTLPSGAYVVLVQGAGTNLTKRLIKE</sequence>
<keyword evidence="4" id="KW-1185">Reference proteome</keyword>
<feature type="chain" id="PRO_5045118271" description="Secretion system C-terminal sorting domain-containing protein" evidence="1">
    <location>
        <begin position="22"/>
        <end position="1369"/>
    </location>
</feature>
<evidence type="ECO:0000256" key="1">
    <source>
        <dbReference type="SAM" id="SignalP"/>
    </source>
</evidence>
<gene>
    <name evidence="3" type="ORF">GCM10011383_13440</name>
</gene>
<dbReference type="Pfam" id="PF18962">
    <property type="entry name" value="Por_Secre_tail"/>
    <property type="match status" value="1"/>
</dbReference>